<comment type="caution">
    <text evidence="2">The sequence shown here is derived from an EMBL/GenBank/DDBJ whole genome shotgun (WGS) entry which is preliminary data.</text>
</comment>
<accession>A0ABQ7CRJ7</accession>
<dbReference type="EMBL" id="QGKV02000759">
    <property type="protein sequence ID" value="KAF3561992.1"/>
    <property type="molecule type" value="Genomic_DNA"/>
</dbReference>
<gene>
    <name evidence="2" type="ORF">DY000_02019841</name>
</gene>
<evidence type="ECO:0000313" key="2">
    <source>
        <dbReference type="EMBL" id="KAF3561992.1"/>
    </source>
</evidence>
<evidence type="ECO:0000256" key="1">
    <source>
        <dbReference type="SAM" id="Phobius"/>
    </source>
</evidence>
<evidence type="ECO:0000313" key="3">
    <source>
        <dbReference type="Proteomes" id="UP000266723"/>
    </source>
</evidence>
<organism evidence="2 3">
    <name type="scientific">Brassica cretica</name>
    <name type="common">Mustard</name>
    <dbReference type="NCBI Taxonomy" id="69181"/>
    <lineage>
        <taxon>Eukaryota</taxon>
        <taxon>Viridiplantae</taxon>
        <taxon>Streptophyta</taxon>
        <taxon>Embryophyta</taxon>
        <taxon>Tracheophyta</taxon>
        <taxon>Spermatophyta</taxon>
        <taxon>Magnoliopsida</taxon>
        <taxon>eudicotyledons</taxon>
        <taxon>Gunneridae</taxon>
        <taxon>Pentapetalae</taxon>
        <taxon>rosids</taxon>
        <taxon>malvids</taxon>
        <taxon>Brassicales</taxon>
        <taxon>Brassicaceae</taxon>
        <taxon>Brassiceae</taxon>
        <taxon>Brassica</taxon>
    </lineage>
</organism>
<keyword evidence="1" id="KW-1133">Transmembrane helix</keyword>
<dbReference type="Proteomes" id="UP000266723">
    <property type="component" value="Unassembled WGS sequence"/>
</dbReference>
<feature type="transmembrane region" description="Helical" evidence="1">
    <location>
        <begin position="405"/>
        <end position="425"/>
    </location>
</feature>
<proteinExistence type="predicted"/>
<reference evidence="2 3" key="1">
    <citation type="journal article" date="2020" name="BMC Genomics">
        <title>Intraspecific diversification of the crop wild relative Brassica cretica Lam. using demographic model selection.</title>
        <authorList>
            <person name="Kioukis A."/>
            <person name="Michalopoulou V.A."/>
            <person name="Briers L."/>
            <person name="Pirintsos S."/>
            <person name="Studholme D.J."/>
            <person name="Pavlidis P."/>
            <person name="Sarris P.F."/>
        </authorList>
    </citation>
    <scope>NUCLEOTIDE SEQUENCE [LARGE SCALE GENOMIC DNA]</scope>
    <source>
        <strain evidence="3">cv. PFS-1207/04</strain>
    </source>
</reference>
<dbReference type="PANTHER" id="PTHR47380">
    <property type="entry name" value="OS02G0533000 PROTEIN"/>
    <property type="match status" value="1"/>
</dbReference>
<keyword evidence="1" id="KW-0812">Transmembrane</keyword>
<feature type="transmembrane region" description="Helical" evidence="1">
    <location>
        <begin position="199"/>
        <end position="222"/>
    </location>
</feature>
<dbReference type="PANTHER" id="PTHR47380:SF4">
    <property type="entry name" value="OS02G0533000 PROTEIN"/>
    <property type="match status" value="1"/>
</dbReference>
<keyword evidence="3" id="KW-1185">Reference proteome</keyword>
<keyword evidence="1" id="KW-0472">Membrane</keyword>
<dbReference type="InterPro" id="IPR025322">
    <property type="entry name" value="PADRE_dom"/>
</dbReference>
<dbReference type="Pfam" id="PF14009">
    <property type="entry name" value="PADRE"/>
    <property type="match status" value="1"/>
</dbReference>
<protein>
    <submittedName>
        <fullName evidence="2">Uncharacterized protein</fullName>
    </submittedName>
</protein>
<sequence>MGNCLVMEKKVIKIVRNDGKVLEYREPTTVRHILTQFSGHSLFDNNSTCHLLPDAKLFCGRVYYLVPTTMKKKKTKKVTFADPEVEEDARVLREEVFDTCESNIDGGDNKNVSVMRMKIVVSKQELEKLLQGGSVHEMVYQTLEKQTLLSDDDNLEYEGDVLYVFPRDYRSKLATKSLRVQIEPFLDKAKGAADYLTRVSFGTALIASIVIVYTTIIVLISSRSEDDNRQRRRGRGYDSGFNFYINPIDLFWYWDPNYYRRRRAREDEGKGMNFIESVFSFVFGDGDPNQGIEEERWQMIGRYITSRGGVVAADELAPYLDVSSSKSATSDESYILPVLLRFDGQPELDDEGNILYRFPSLQRTASGSSTRKEYVGKWFDFVADMEKFFKEKKWQFSKTSSSERALVVGLGAFNLFGVIVLNSLLKEMAVTPSGFLTFVKNIYPLLQLLSARDMAQNTVIGKERIVYTTDKDMIEQDYEAEEWERRFREVEKSD</sequence>
<dbReference type="InterPro" id="IPR044200">
    <property type="entry name" value="At5g03900-like"/>
</dbReference>
<name>A0ABQ7CRJ7_BRACR</name>